<evidence type="ECO:0000313" key="5">
    <source>
        <dbReference type="Proteomes" id="UP000288805"/>
    </source>
</evidence>
<dbReference type="Pfam" id="PF02541">
    <property type="entry name" value="Ppx-GppA"/>
    <property type="match status" value="1"/>
</dbReference>
<dbReference type="Proteomes" id="UP000288805">
    <property type="component" value="Unassembled WGS sequence"/>
</dbReference>
<comment type="caution">
    <text evidence="4">The sequence shown here is derived from an EMBL/GenBank/DDBJ whole genome shotgun (WGS) entry which is preliminary data.</text>
</comment>
<reference evidence="4 5" key="1">
    <citation type="journal article" date="2018" name="PLoS Genet.">
        <title>Population sequencing reveals clonal diversity and ancestral inbreeding in the grapevine cultivar Chardonnay.</title>
        <authorList>
            <person name="Roach M.J."/>
            <person name="Johnson D.L."/>
            <person name="Bohlmann J."/>
            <person name="van Vuuren H.J."/>
            <person name="Jones S.J."/>
            <person name="Pretorius I.S."/>
            <person name="Schmidt S.A."/>
            <person name="Borneman A.R."/>
        </authorList>
    </citation>
    <scope>NUCLEOTIDE SEQUENCE [LARGE SCALE GENOMIC DNA]</scope>
    <source>
        <strain evidence="5">cv. Chardonnay</strain>
        <strain evidence="4">I10V1</strain>
        <tissue evidence="4">Leaf</tissue>
    </source>
</reference>
<name>A0A438IMF3_VITVI</name>
<evidence type="ECO:0000313" key="4">
    <source>
        <dbReference type="EMBL" id="RVW97892.1"/>
    </source>
</evidence>
<dbReference type="SUPFAM" id="SSF53067">
    <property type="entry name" value="Actin-like ATPase domain"/>
    <property type="match status" value="2"/>
</dbReference>
<sequence>MATVPIPTVSANPTNLFASIDMGTNSFKLLTVQFNPSTGKFLHLHRLKEPVVLGRQAASAAAAVDSQLRAIEALKEFRNFLQNHEIHRHRTVATAAVREAGNQAEFLRRVRDEVGFEVEVLSGEEEARLIYLGALQFLPIYEKTALVIDIGGGSTEFLLGQKGKVIFGTSVKLGHVNLTQKFVNHNEILQMRSHIRSILRQCGIVEKIKHHGFEITVGSSGTVQSIEKAIFSGFSHNVVSNDGALCGDLGRDWRFSREELRILVERLCGGGGEAIERARRDRFFKRRSEFIVAGAVLLDEIFAMLDIEEMEVSGYALGEGVVAEMLLQVCDNYDFNANARWGSVVRLATRFLGKKKMGTASQCANITKVIFEGLRKCDTLAETENQVKLPVSLNDKDLEYLEAACVLHNIGLITGEKGYHKQSCNIIMNGDHLYGYSTEEVKLIALLARHHRKKFPKPNHGSLKEFSKEVKEKFKMLCAIIRVSIAVQKHRGLNIQGMEFSRSSEGFKLIVSETKDQSLLPGIVQPLAEGDEAELRKELGHFEMVFQEKLSIAVPSSSSESSERSRHLQWMH</sequence>
<dbReference type="Gene3D" id="3.30.420.40">
    <property type="match status" value="1"/>
</dbReference>
<feature type="domain" description="Ppx/GppA phosphatase C-terminal" evidence="2">
    <location>
        <begin position="389"/>
        <end position="505"/>
    </location>
</feature>
<dbReference type="EMBL" id="QGNW01001493">
    <property type="protein sequence ID" value="RVW39158.1"/>
    <property type="molecule type" value="Genomic_DNA"/>
</dbReference>
<evidence type="ECO:0000259" key="1">
    <source>
        <dbReference type="Pfam" id="PF02541"/>
    </source>
</evidence>
<organism evidence="4 5">
    <name type="scientific">Vitis vinifera</name>
    <name type="common">Grape</name>
    <dbReference type="NCBI Taxonomy" id="29760"/>
    <lineage>
        <taxon>Eukaryota</taxon>
        <taxon>Viridiplantae</taxon>
        <taxon>Streptophyta</taxon>
        <taxon>Embryophyta</taxon>
        <taxon>Tracheophyta</taxon>
        <taxon>Spermatophyta</taxon>
        <taxon>Magnoliopsida</taxon>
        <taxon>eudicotyledons</taxon>
        <taxon>Gunneridae</taxon>
        <taxon>Pentapetalae</taxon>
        <taxon>rosids</taxon>
        <taxon>Vitales</taxon>
        <taxon>Vitaceae</taxon>
        <taxon>Viteae</taxon>
        <taxon>Vitis</taxon>
    </lineage>
</organism>
<dbReference type="PANTHER" id="PTHR30005:SF0">
    <property type="entry name" value="RETROGRADE REGULATION PROTEIN 2"/>
    <property type="match status" value="1"/>
</dbReference>
<dbReference type="Pfam" id="PF21447">
    <property type="entry name" value="Ppx-GppA_III"/>
    <property type="match status" value="1"/>
</dbReference>
<dbReference type="InterPro" id="IPR043129">
    <property type="entry name" value="ATPase_NBD"/>
</dbReference>
<evidence type="ECO:0000259" key="2">
    <source>
        <dbReference type="Pfam" id="PF21447"/>
    </source>
</evidence>
<gene>
    <name evidence="4" type="primary">ppx_0</name>
    <name evidence="3" type="synonym">ppx_1</name>
    <name evidence="4" type="ORF">CK203_021242</name>
    <name evidence="3" type="ORF">CK203_078191</name>
</gene>
<dbReference type="EMBL" id="QGNW01000097">
    <property type="protein sequence ID" value="RVW97892.1"/>
    <property type="molecule type" value="Genomic_DNA"/>
</dbReference>
<accession>A0A438IMF3</accession>
<evidence type="ECO:0000313" key="3">
    <source>
        <dbReference type="EMBL" id="RVW39158.1"/>
    </source>
</evidence>
<proteinExistence type="predicted"/>
<dbReference type="SUPFAM" id="SSF109604">
    <property type="entry name" value="HD-domain/PDEase-like"/>
    <property type="match status" value="1"/>
</dbReference>
<protein>
    <submittedName>
        <fullName evidence="4">Exopolyphosphatase</fullName>
    </submittedName>
</protein>
<feature type="domain" description="Ppx/GppA phosphatase N-terminal" evidence="1">
    <location>
        <begin position="40"/>
        <end position="328"/>
    </location>
</feature>
<dbReference type="InterPro" id="IPR048950">
    <property type="entry name" value="Ppx_GppA_C"/>
</dbReference>
<dbReference type="CDD" id="cd24006">
    <property type="entry name" value="ASKHA_NBD_PPX_GppA"/>
    <property type="match status" value="1"/>
</dbReference>
<dbReference type="InterPro" id="IPR003695">
    <property type="entry name" value="Ppx_GppA_N"/>
</dbReference>
<dbReference type="PANTHER" id="PTHR30005">
    <property type="entry name" value="EXOPOLYPHOSPHATASE"/>
    <property type="match status" value="1"/>
</dbReference>
<dbReference type="InterPro" id="IPR050273">
    <property type="entry name" value="GppA/Ppx_hydrolase"/>
</dbReference>
<dbReference type="AlphaFoldDB" id="A0A438IMF3"/>
<dbReference type="Gene3D" id="3.30.420.150">
    <property type="entry name" value="Exopolyphosphatase. Domain 2"/>
    <property type="match status" value="1"/>
</dbReference>
<dbReference type="Gene3D" id="1.10.3210.10">
    <property type="entry name" value="Hypothetical protein af1432"/>
    <property type="match status" value="1"/>
</dbReference>
<dbReference type="FunFam" id="1.10.3210.10:FF:000025">
    <property type="entry name" value="Exopolyphosphatase"/>
    <property type="match status" value="1"/>
</dbReference>